<keyword evidence="1" id="KW-1133">Transmembrane helix</keyword>
<dbReference type="Pfam" id="PF14293">
    <property type="entry name" value="YWFCY"/>
    <property type="match status" value="1"/>
</dbReference>
<dbReference type="EMBL" id="FQUQ01000002">
    <property type="protein sequence ID" value="SHF48256.1"/>
    <property type="molecule type" value="Genomic_DNA"/>
</dbReference>
<name>A0A1M5C0R4_9SPHI</name>
<dbReference type="OrthoDB" id="102453at2"/>
<accession>A0A1M5C0R4</accession>
<sequence>MNAGEDTQSLRKIIEFTRLISIFILSIHFYMCCYMAFKRFGWTAEITDRIILNISKTGLFDDLLTPKLGSLILLIYLFLALKDEKIRHIVDQHIKKGFSMFIYDYKFDDLSKIAYNNLLQYQGNYAIKPKFFVIDFDKIFHRCNPLDPESMDDFTDATESGRTIMLGLNKDWSKKSGDFFVESPINFFTTR</sequence>
<reference evidence="4" key="1">
    <citation type="submission" date="2016-11" db="EMBL/GenBank/DDBJ databases">
        <authorList>
            <person name="Varghese N."/>
            <person name="Submissions S."/>
        </authorList>
    </citation>
    <scope>NUCLEOTIDE SEQUENCE [LARGE SCALE GENOMIC DNA]</scope>
    <source>
        <strain evidence="4">DSM 16990</strain>
    </source>
</reference>
<evidence type="ECO:0000259" key="2">
    <source>
        <dbReference type="Pfam" id="PF14293"/>
    </source>
</evidence>
<evidence type="ECO:0000313" key="4">
    <source>
        <dbReference type="Proteomes" id="UP000184287"/>
    </source>
</evidence>
<dbReference type="AlphaFoldDB" id="A0A1M5C0R4"/>
<feature type="transmembrane region" description="Helical" evidence="1">
    <location>
        <begin position="19"/>
        <end position="37"/>
    </location>
</feature>
<dbReference type="InterPro" id="IPR025988">
    <property type="entry name" value="YWFCY_dom"/>
</dbReference>
<protein>
    <submittedName>
        <fullName evidence="3">YWFCY protein</fullName>
    </submittedName>
</protein>
<proteinExistence type="predicted"/>
<dbReference type="RefSeq" id="WP_073231696.1">
    <property type="nucleotide sequence ID" value="NZ_FQUQ01000002.1"/>
</dbReference>
<feature type="domain" description="YWFCY" evidence="2">
    <location>
        <begin position="5"/>
        <end position="88"/>
    </location>
</feature>
<gene>
    <name evidence="3" type="ORF">SAMN04488522_1021441</name>
</gene>
<keyword evidence="1" id="KW-0812">Transmembrane</keyword>
<evidence type="ECO:0000313" key="3">
    <source>
        <dbReference type="EMBL" id="SHF48256.1"/>
    </source>
</evidence>
<organism evidence="3 4">
    <name type="scientific">Pedobacter caeni</name>
    <dbReference type="NCBI Taxonomy" id="288992"/>
    <lineage>
        <taxon>Bacteria</taxon>
        <taxon>Pseudomonadati</taxon>
        <taxon>Bacteroidota</taxon>
        <taxon>Sphingobacteriia</taxon>
        <taxon>Sphingobacteriales</taxon>
        <taxon>Sphingobacteriaceae</taxon>
        <taxon>Pedobacter</taxon>
    </lineage>
</organism>
<dbReference type="Proteomes" id="UP000184287">
    <property type="component" value="Unassembled WGS sequence"/>
</dbReference>
<evidence type="ECO:0000256" key="1">
    <source>
        <dbReference type="SAM" id="Phobius"/>
    </source>
</evidence>
<keyword evidence="4" id="KW-1185">Reference proteome</keyword>
<keyword evidence="1" id="KW-0472">Membrane</keyword>
<feature type="transmembrane region" description="Helical" evidence="1">
    <location>
        <begin position="63"/>
        <end position="81"/>
    </location>
</feature>
<dbReference type="STRING" id="288992.SAMN04488522_1021441"/>